<name>A0A650ELH4_9BACT</name>
<proteinExistence type="predicted"/>
<feature type="chain" id="PRO_5024873874" description="Late embryogenesis abundant protein LEA-2 subgroup domain-containing protein" evidence="1">
    <location>
        <begin position="24"/>
        <end position="157"/>
    </location>
</feature>
<dbReference type="Gene3D" id="2.60.40.1820">
    <property type="match status" value="1"/>
</dbReference>
<accession>A0A650ELH4</accession>
<gene>
    <name evidence="2" type="ORF">Elusimicrob1349_1370</name>
</gene>
<dbReference type="AlphaFoldDB" id="A0A650ELH4"/>
<reference evidence="2" key="1">
    <citation type="journal article" date="2020" name="J. ISSAAS">
        <title>Lactobacilli and other gastrointestinal microbiota of Peromyscus leucopus, reservoir host for agents of Lyme disease and other zoonoses in North America.</title>
        <authorList>
            <person name="Milovic A."/>
            <person name="Bassam K."/>
            <person name="Shao H."/>
            <person name="Chatzistamou I."/>
            <person name="Tufts D.M."/>
            <person name="Diuk-Wasser M."/>
            <person name="Barbour A.G."/>
        </authorList>
    </citation>
    <scope>NUCLEOTIDE SEQUENCE</scope>
    <source>
        <strain evidence="2">LL30</strain>
    </source>
</reference>
<evidence type="ECO:0000256" key="1">
    <source>
        <dbReference type="SAM" id="SignalP"/>
    </source>
</evidence>
<evidence type="ECO:0008006" key="3">
    <source>
        <dbReference type="Google" id="ProtNLM"/>
    </source>
</evidence>
<dbReference type="SUPFAM" id="SSF117070">
    <property type="entry name" value="LEA14-like"/>
    <property type="match status" value="1"/>
</dbReference>
<feature type="signal peptide" evidence="1">
    <location>
        <begin position="1"/>
        <end position="23"/>
    </location>
</feature>
<keyword evidence="1" id="KW-0732">Signal</keyword>
<dbReference type="EMBL" id="MN577571">
    <property type="protein sequence ID" value="QGT50667.1"/>
    <property type="molecule type" value="Genomic_DNA"/>
</dbReference>
<organism evidence="2">
    <name type="scientific">uncultured Elusimicrobia bacterium</name>
    <dbReference type="NCBI Taxonomy" id="699876"/>
    <lineage>
        <taxon>Bacteria</taxon>
        <taxon>Pseudomonadati</taxon>
        <taxon>Elusimicrobiota</taxon>
        <taxon>Elusimicrobia</taxon>
        <taxon>environmental samples</taxon>
    </lineage>
</organism>
<protein>
    <recommendedName>
        <fullName evidence="3">Late embryogenesis abundant protein LEA-2 subgroup domain-containing protein</fullName>
    </recommendedName>
</protein>
<evidence type="ECO:0000313" key="2">
    <source>
        <dbReference type="EMBL" id="QGT50667.1"/>
    </source>
</evidence>
<sequence>MKKLLLCLFSALLFTACSSIQEAQNLANCKFALKSVELTNYNLTSFDFDVVIAITNMNKKQAAALKRFDGKLTVNDDYMADITLRDIRIEPNSIKNAKAKVKVPMATFSNKVLGLISMGSGTLDYHLTGTMYFEGPLGTEIPMPVDIGRYGSYNITD</sequence>
<dbReference type="PROSITE" id="PS51257">
    <property type="entry name" value="PROKAR_LIPOPROTEIN"/>
    <property type="match status" value="1"/>
</dbReference>